<dbReference type="InterPro" id="IPR036390">
    <property type="entry name" value="WH_DNA-bd_sf"/>
</dbReference>
<dbReference type="EMBL" id="CP139965">
    <property type="protein sequence ID" value="WQD81196.1"/>
    <property type="molecule type" value="Genomic_DNA"/>
</dbReference>
<dbReference type="SUPFAM" id="SSF54909">
    <property type="entry name" value="Dimeric alpha+beta barrel"/>
    <property type="match status" value="1"/>
</dbReference>
<dbReference type="PANTHER" id="PTHR30154">
    <property type="entry name" value="LEUCINE-RESPONSIVE REGULATORY PROTEIN"/>
    <property type="match status" value="1"/>
</dbReference>
<dbReference type="InterPro" id="IPR036388">
    <property type="entry name" value="WH-like_DNA-bd_sf"/>
</dbReference>
<sequence length="156" mass="17362">MNDLELDRIDRAILSAVQADGRIPNARLAETVGLSETPCARRLKRLEQEGYIERYRAMLSREALGLGVVAFVYVRFAVHDRALADRFEREVLAIARILSCHNVSGSADYILQVVARDLDDYGTFMRDELRCLPGVTSVESSLSLREVKANGGLPVP</sequence>
<dbReference type="Pfam" id="PF01037">
    <property type="entry name" value="AsnC_trans_reg"/>
    <property type="match status" value="1"/>
</dbReference>
<dbReference type="Gene3D" id="1.10.10.10">
    <property type="entry name" value="Winged helix-like DNA-binding domain superfamily/Winged helix DNA-binding domain"/>
    <property type="match status" value="1"/>
</dbReference>
<dbReference type="SUPFAM" id="SSF46785">
    <property type="entry name" value="Winged helix' DNA-binding domain"/>
    <property type="match status" value="1"/>
</dbReference>
<reference evidence="5 6" key="1">
    <citation type="submission" date="2023-12" db="EMBL/GenBank/DDBJ databases">
        <title>Genome sequencing and assembly of bacterial species from a model synthetic community.</title>
        <authorList>
            <person name="Hogle S.L."/>
        </authorList>
    </citation>
    <scope>NUCLEOTIDE SEQUENCE [LARGE SCALE GENOMIC DNA]</scope>
    <source>
        <strain evidence="5 6">HAMBI 2494</strain>
    </source>
</reference>
<feature type="domain" description="HTH asnC-type" evidence="4">
    <location>
        <begin position="6"/>
        <end position="67"/>
    </location>
</feature>
<dbReference type="InterPro" id="IPR019888">
    <property type="entry name" value="Tscrpt_reg_AsnC-like"/>
</dbReference>
<evidence type="ECO:0000256" key="2">
    <source>
        <dbReference type="ARBA" id="ARBA00023125"/>
    </source>
</evidence>
<keyword evidence="6" id="KW-1185">Reference proteome</keyword>
<dbReference type="InterPro" id="IPR000485">
    <property type="entry name" value="AsnC-type_HTH_dom"/>
</dbReference>
<dbReference type="Proteomes" id="UP001325479">
    <property type="component" value="Chromosome"/>
</dbReference>
<evidence type="ECO:0000256" key="1">
    <source>
        <dbReference type="ARBA" id="ARBA00023015"/>
    </source>
</evidence>
<evidence type="ECO:0000313" key="6">
    <source>
        <dbReference type="Proteomes" id="UP001325479"/>
    </source>
</evidence>
<keyword evidence="2" id="KW-0238">DNA-binding</keyword>
<dbReference type="Gene3D" id="3.30.70.920">
    <property type="match status" value="1"/>
</dbReference>
<dbReference type="SMART" id="SM00344">
    <property type="entry name" value="HTH_ASNC"/>
    <property type="match status" value="1"/>
</dbReference>
<evidence type="ECO:0000259" key="4">
    <source>
        <dbReference type="PROSITE" id="PS50956"/>
    </source>
</evidence>
<keyword evidence="1" id="KW-0805">Transcription regulation</keyword>
<dbReference type="PRINTS" id="PR00033">
    <property type="entry name" value="HTHASNC"/>
</dbReference>
<evidence type="ECO:0000313" key="5">
    <source>
        <dbReference type="EMBL" id="WQD81196.1"/>
    </source>
</evidence>
<dbReference type="CDD" id="cd00090">
    <property type="entry name" value="HTH_ARSR"/>
    <property type="match status" value="1"/>
</dbReference>
<dbReference type="RefSeq" id="WP_114814835.1">
    <property type="nucleotide sequence ID" value="NZ_CP139965.1"/>
</dbReference>
<dbReference type="InterPro" id="IPR019887">
    <property type="entry name" value="Tscrpt_reg_AsnC/Lrp_C"/>
</dbReference>
<proteinExistence type="predicted"/>
<keyword evidence="3" id="KW-0804">Transcription</keyword>
<dbReference type="InterPro" id="IPR011991">
    <property type="entry name" value="ArsR-like_HTH"/>
</dbReference>
<gene>
    <name evidence="5" type="ORF">U0042_28350</name>
</gene>
<dbReference type="InterPro" id="IPR011008">
    <property type="entry name" value="Dimeric_a/b-barrel"/>
</dbReference>
<protein>
    <submittedName>
        <fullName evidence="5">Lrp/AsnC family transcriptional regulator</fullName>
    </submittedName>
</protein>
<dbReference type="PROSITE" id="PS50956">
    <property type="entry name" value="HTH_ASNC_2"/>
    <property type="match status" value="1"/>
</dbReference>
<organism evidence="5 6">
    <name type="scientific">Paraburkholderia kururiensis</name>
    <dbReference type="NCBI Taxonomy" id="984307"/>
    <lineage>
        <taxon>Bacteria</taxon>
        <taxon>Pseudomonadati</taxon>
        <taxon>Pseudomonadota</taxon>
        <taxon>Betaproteobacteria</taxon>
        <taxon>Burkholderiales</taxon>
        <taxon>Burkholderiaceae</taxon>
        <taxon>Paraburkholderia</taxon>
    </lineage>
</organism>
<dbReference type="PANTHER" id="PTHR30154:SF46">
    <property type="entry name" value="TRANSCRIPTIONAL REGULATORY PROTEIN"/>
    <property type="match status" value="1"/>
</dbReference>
<name>A0ABZ0WVD4_9BURK</name>
<accession>A0ABZ0WVD4</accession>
<evidence type="ECO:0000256" key="3">
    <source>
        <dbReference type="ARBA" id="ARBA00023163"/>
    </source>
</evidence>
<dbReference type="Pfam" id="PF13412">
    <property type="entry name" value="HTH_24"/>
    <property type="match status" value="1"/>
</dbReference>